<evidence type="ECO:0000256" key="1">
    <source>
        <dbReference type="ARBA" id="ARBA00010923"/>
    </source>
</evidence>
<comment type="similarity">
    <text evidence="1">Belongs to the type-I restriction system S methylase family.</text>
</comment>
<organism evidence="6 7">
    <name type="scientific">Metamycoplasma subdolum</name>
    <dbReference type="NCBI Taxonomy" id="92407"/>
    <lineage>
        <taxon>Bacteria</taxon>
        <taxon>Bacillati</taxon>
        <taxon>Mycoplasmatota</taxon>
        <taxon>Mycoplasmoidales</taxon>
        <taxon>Metamycoplasmataceae</taxon>
        <taxon>Metamycoplasma</taxon>
    </lineage>
</organism>
<dbReference type="PANTHER" id="PTHR30408:SF12">
    <property type="entry name" value="TYPE I RESTRICTION ENZYME MJAVIII SPECIFICITY SUBUNIT"/>
    <property type="match status" value="1"/>
</dbReference>
<dbReference type="EMBL" id="REFI01000006">
    <property type="protein sequence ID" value="RMA78617.1"/>
    <property type="molecule type" value="Genomic_DNA"/>
</dbReference>
<reference evidence="6 7" key="1">
    <citation type="submission" date="2018-10" db="EMBL/GenBank/DDBJ databases">
        <title>Genomic Encyclopedia of Archaeal and Bacterial Type Strains, Phase II (KMG-II): from individual species to whole genera.</title>
        <authorList>
            <person name="Goeker M."/>
        </authorList>
    </citation>
    <scope>NUCLEOTIDE SEQUENCE [LARGE SCALE GENOMIC DNA]</scope>
    <source>
        <strain evidence="6 7">ATCC 29870</strain>
    </source>
</reference>
<sequence>MKLIDYCINITDGTHNTVIDTPNTNFYLLSCKNVKDGKIEITDQDRTISESTLLSLRKRTNLEINDVVITSVGTIGEVATIKCHPYFEFQRSVALIKPNSNKIMSKYLEYYLISGKGQREIKSRIKGVAQPCLFLNDIKNIEISVHKYNDQRHIVNTIGTVDDLIENYQKQVEKIIKFGDDKLRFVSKKKQILDYAFVSLGGTPSKKHPEYWNGNFKWINSGAITGTPAILYESETITELGIKHSAKKPAQKGDTVLSIIEPSKNKVAIIMDNNVYFNQSIICISPKDKNNGGFLFFAARFLVDEIKGYATGSAQQSLNKNIVEKSCILSPNPSIINQLKILQLNIIELENKIRNLNKIKQKLLEKYF</sequence>
<dbReference type="InterPro" id="IPR000055">
    <property type="entry name" value="Restrct_endonuc_typeI_TRD"/>
</dbReference>
<name>A0A3M0A1T7_9BACT</name>
<evidence type="ECO:0000313" key="6">
    <source>
        <dbReference type="EMBL" id="RMA78617.1"/>
    </source>
</evidence>
<keyword evidence="2" id="KW-0680">Restriction system</keyword>
<dbReference type="InterPro" id="IPR052021">
    <property type="entry name" value="Type-I_RS_S_subunit"/>
</dbReference>
<protein>
    <submittedName>
        <fullName evidence="6">Type I restriction enzyme S subunit</fullName>
    </submittedName>
</protein>
<feature type="coiled-coil region" evidence="4">
    <location>
        <begin position="339"/>
        <end position="366"/>
    </location>
</feature>
<keyword evidence="7" id="KW-1185">Reference proteome</keyword>
<feature type="domain" description="Type I restriction modification DNA specificity" evidence="5">
    <location>
        <begin position="199"/>
        <end position="353"/>
    </location>
</feature>
<dbReference type="SUPFAM" id="SSF116734">
    <property type="entry name" value="DNA methylase specificity domain"/>
    <property type="match status" value="2"/>
</dbReference>
<dbReference type="Gene3D" id="3.90.220.20">
    <property type="entry name" value="DNA methylase specificity domains"/>
    <property type="match status" value="2"/>
</dbReference>
<gene>
    <name evidence="6" type="ORF">JN00_0258</name>
</gene>
<dbReference type="OrthoDB" id="399225at2"/>
<dbReference type="Pfam" id="PF01420">
    <property type="entry name" value="Methylase_S"/>
    <property type="match status" value="2"/>
</dbReference>
<evidence type="ECO:0000256" key="4">
    <source>
        <dbReference type="SAM" id="Coils"/>
    </source>
</evidence>
<dbReference type="Proteomes" id="UP000267246">
    <property type="component" value="Unassembled WGS sequence"/>
</dbReference>
<dbReference type="InterPro" id="IPR044946">
    <property type="entry name" value="Restrct_endonuc_typeI_TRD_sf"/>
</dbReference>
<evidence type="ECO:0000313" key="7">
    <source>
        <dbReference type="Proteomes" id="UP000267246"/>
    </source>
</evidence>
<accession>A0A3M0A1T7</accession>
<keyword evidence="4" id="KW-0175">Coiled coil</keyword>
<comment type="caution">
    <text evidence="6">The sequence shown here is derived from an EMBL/GenBank/DDBJ whole genome shotgun (WGS) entry which is preliminary data.</text>
</comment>
<proteinExistence type="inferred from homology"/>
<keyword evidence="3" id="KW-0238">DNA-binding</keyword>
<dbReference type="RefSeq" id="WP_121940738.1">
    <property type="nucleotide sequence ID" value="NZ_CP137846.1"/>
</dbReference>
<dbReference type="PANTHER" id="PTHR30408">
    <property type="entry name" value="TYPE-1 RESTRICTION ENZYME ECOKI SPECIFICITY PROTEIN"/>
    <property type="match status" value="1"/>
</dbReference>
<evidence type="ECO:0000256" key="2">
    <source>
        <dbReference type="ARBA" id="ARBA00022747"/>
    </source>
</evidence>
<evidence type="ECO:0000256" key="3">
    <source>
        <dbReference type="ARBA" id="ARBA00023125"/>
    </source>
</evidence>
<evidence type="ECO:0000259" key="5">
    <source>
        <dbReference type="Pfam" id="PF01420"/>
    </source>
</evidence>
<dbReference type="GO" id="GO:0009307">
    <property type="term" value="P:DNA restriction-modification system"/>
    <property type="evidence" value="ECO:0007669"/>
    <property type="project" value="UniProtKB-KW"/>
</dbReference>
<dbReference type="AlphaFoldDB" id="A0A3M0A1T7"/>
<feature type="domain" description="Type I restriction modification DNA specificity" evidence="5">
    <location>
        <begin position="51"/>
        <end position="171"/>
    </location>
</feature>
<dbReference type="GO" id="GO:0003677">
    <property type="term" value="F:DNA binding"/>
    <property type="evidence" value="ECO:0007669"/>
    <property type="project" value="UniProtKB-KW"/>
</dbReference>